<dbReference type="InterPro" id="IPR013830">
    <property type="entry name" value="SGNH_hydro"/>
</dbReference>
<gene>
    <name evidence="2" type="ORF">J2T15_005626</name>
</gene>
<sequence length="221" mass="24888">MLLEPKSKLVMIGDSITDCERARPYGEGLFGAIGKGYVSLVDALLTAAYPEYGIRVVNMGTSGNTVRDLKGRWQSDVLDLKPDWLSIMIGINDVWRQYDLPAQTEQHVYIDEYEETLEQLVARTRSQLKGLVLMTPFYIEPNEADPMRSTMDRYGAVVKKVAAKYDALYVDTQAAFNQVLTHIYPGTLAWDRVHPNMAGHAVLARAFLKSIGYDYNRDSNS</sequence>
<keyword evidence="3" id="KW-1185">Reference proteome</keyword>
<dbReference type="Pfam" id="PF13472">
    <property type="entry name" value="Lipase_GDSL_2"/>
    <property type="match status" value="1"/>
</dbReference>
<name>A0ABT9U920_PAEHA</name>
<dbReference type="SUPFAM" id="SSF52266">
    <property type="entry name" value="SGNH hydrolase"/>
    <property type="match status" value="1"/>
</dbReference>
<dbReference type="CDD" id="cd01834">
    <property type="entry name" value="SGNH_hydrolase_like_2"/>
    <property type="match status" value="1"/>
</dbReference>
<evidence type="ECO:0000313" key="3">
    <source>
        <dbReference type="Proteomes" id="UP001229346"/>
    </source>
</evidence>
<feature type="domain" description="SGNH hydrolase-type esterase" evidence="1">
    <location>
        <begin position="12"/>
        <end position="202"/>
    </location>
</feature>
<dbReference type="InterPro" id="IPR051532">
    <property type="entry name" value="Ester_Hydrolysis_Enzymes"/>
</dbReference>
<dbReference type="PANTHER" id="PTHR30383:SF5">
    <property type="entry name" value="SGNH HYDROLASE-TYPE ESTERASE DOMAIN-CONTAINING PROTEIN"/>
    <property type="match status" value="1"/>
</dbReference>
<reference evidence="2 3" key="1">
    <citation type="submission" date="2023-07" db="EMBL/GenBank/DDBJ databases">
        <title>Sorghum-associated microbial communities from plants grown in Nebraska, USA.</title>
        <authorList>
            <person name="Schachtman D."/>
        </authorList>
    </citation>
    <scope>NUCLEOTIDE SEQUENCE [LARGE SCALE GENOMIC DNA]</scope>
    <source>
        <strain evidence="2 3">CC482</strain>
    </source>
</reference>
<dbReference type="Gene3D" id="3.40.50.1110">
    <property type="entry name" value="SGNH hydrolase"/>
    <property type="match status" value="1"/>
</dbReference>
<dbReference type="EMBL" id="JAUSSU010000016">
    <property type="protein sequence ID" value="MDQ0116150.1"/>
    <property type="molecule type" value="Genomic_DNA"/>
</dbReference>
<evidence type="ECO:0000259" key="1">
    <source>
        <dbReference type="Pfam" id="PF13472"/>
    </source>
</evidence>
<proteinExistence type="predicted"/>
<dbReference type="RefSeq" id="WP_307208185.1">
    <property type="nucleotide sequence ID" value="NZ_JAUSSU010000016.1"/>
</dbReference>
<dbReference type="InterPro" id="IPR036514">
    <property type="entry name" value="SGNH_hydro_sf"/>
</dbReference>
<evidence type="ECO:0000313" key="2">
    <source>
        <dbReference type="EMBL" id="MDQ0116150.1"/>
    </source>
</evidence>
<protein>
    <submittedName>
        <fullName evidence="2">Lysophospholipase L1-like esterase</fullName>
    </submittedName>
</protein>
<dbReference type="PANTHER" id="PTHR30383">
    <property type="entry name" value="THIOESTERASE 1/PROTEASE 1/LYSOPHOSPHOLIPASE L1"/>
    <property type="match status" value="1"/>
</dbReference>
<accession>A0ABT9U920</accession>
<organism evidence="2 3">
    <name type="scientific">Paenibacillus harenae</name>
    <dbReference type="NCBI Taxonomy" id="306543"/>
    <lineage>
        <taxon>Bacteria</taxon>
        <taxon>Bacillati</taxon>
        <taxon>Bacillota</taxon>
        <taxon>Bacilli</taxon>
        <taxon>Bacillales</taxon>
        <taxon>Paenibacillaceae</taxon>
        <taxon>Paenibacillus</taxon>
    </lineage>
</organism>
<comment type="caution">
    <text evidence="2">The sequence shown here is derived from an EMBL/GenBank/DDBJ whole genome shotgun (WGS) entry which is preliminary data.</text>
</comment>
<dbReference type="Proteomes" id="UP001229346">
    <property type="component" value="Unassembled WGS sequence"/>
</dbReference>